<dbReference type="Proteomes" id="UP000298781">
    <property type="component" value="Chromosome"/>
</dbReference>
<dbReference type="AlphaFoldDB" id="A0A4D7AWF1"/>
<keyword evidence="3" id="KW-1185">Reference proteome</keyword>
<dbReference type="EMBL" id="CP039690">
    <property type="protein sequence ID" value="QCI63293.1"/>
    <property type="molecule type" value="Genomic_DNA"/>
</dbReference>
<gene>
    <name evidence="2" type="ORF">E8M01_03020</name>
</gene>
<reference evidence="2 3" key="1">
    <citation type="submission" date="2019-04" db="EMBL/GenBank/DDBJ databases">
        <title>Phreatobacter aquaticus sp. nov.</title>
        <authorList>
            <person name="Choi A."/>
        </authorList>
    </citation>
    <scope>NUCLEOTIDE SEQUENCE [LARGE SCALE GENOMIC DNA]</scope>
    <source>
        <strain evidence="2 3">KCTC 52518</strain>
    </source>
</reference>
<feature type="transmembrane region" description="Helical" evidence="1">
    <location>
        <begin position="485"/>
        <end position="503"/>
    </location>
</feature>
<accession>A0A4D7AWF1</accession>
<proteinExistence type="predicted"/>
<keyword evidence="1" id="KW-1133">Transmembrane helix</keyword>
<feature type="transmembrane region" description="Helical" evidence="1">
    <location>
        <begin position="348"/>
        <end position="369"/>
    </location>
</feature>
<feature type="transmembrane region" description="Helical" evidence="1">
    <location>
        <begin position="461"/>
        <end position="479"/>
    </location>
</feature>
<sequence>MTSASLTWFARQEMRLTWREWLWWLRGHRHGVLRAALFAVVALAGLHLIAGFSVASLASVADAPDRGRFLLLTAAAAMAWMLMLSQAMESVTRVLYARGDVDLILSSPAPARALFALRLAGIAAGSTAMAFLVVGPFVNMLAIKGGAQWLWAYGVLAAMSASAAALAILATLALFRIAGPQRTRLAAQIVAAVVGAAIVIGLQVVAIMGHQGLERFDVLRSEVVIAATPMLDSPVWWPVRAATGEVALVAGLLVAALALLGATIAGASRRFADLVIAASMTRTTGRGGARPARFVAVGPAGALRAKELKLLARDPWLLSQTLMQLLYLIPPALLLWQSFGKGANPAPLIVPVLVMAAGQLAGGLAWLAISGEDAPDLVATAPLSASAVLQAKIQAVLIAVALPMAPLVFAVALLSPAAAGIATVAILAAAASATAIQLLFKTTAKRAAFRRRQTASRVATFAEALVSIAWAAAAGLAAAGSPLIALVPVAAALGVLAIARTFAPSRA</sequence>
<feature type="transmembrane region" description="Helical" evidence="1">
    <location>
        <begin position="395"/>
        <end position="414"/>
    </location>
</feature>
<feature type="transmembrane region" description="Helical" evidence="1">
    <location>
        <begin position="420"/>
        <end position="440"/>
    </location>
</feature>
<feature type="transmembrane region" description="Helical" evidence="1">
    <location>
        <begin position="246"/>
        <end position="267"/>
    </location>
</feature>
<protein>
    <submittedName>
        <fullName evidence="2">Permease</fullName>
    </submittedName>
</protein>
<dbReference type="RefSeq" id="WP_136958752.1">
    <property type="nucleotide sequence ID" value="NZ_CP039690.1"/>
</dbReference>
<evidence type="ECO:0000313" key="2">
    <source>
        <dbReference type="EMBL" id="QCI63293.1"/>
    </source>
</evidence>
<dbReference type="OrthoDB" id="7339241at2"/>
<keyword evidence="1" id="KW-0812">Transmembrane</keyword>
<feature type="transmembrane region" description="Helical" evidence="1">
    <location>
        <begin position="35"/>
        <end position="57"/>
    </location>
</feature>
<evidence type="ECO:0000313" key="3">
    <source>
        <dbReference type="Proteomes" id="UP000298781"/>
    </source>
</evidence>
<evidence type="ECO:0000256" key="1">
    <source>
        <dbReference type="SAM" id="Phobius"/>
    </source>
</evidence>
<keyword evidence="1" id="KW-0472">Membrane</keyword>
<feature type="transmembrane region" description="Helical" evidence="1">
    <location>
        <begin position="150"/>
        <end position="175"/>
    </location>
</feature>
<dbReference type="KEGG" id="pstg:E8M01_03020"/>
<name>A0A4D7AWF1_9HYPH</name>
<feature type="transmembrane region" description="Helical" evidence="1">
    <location>
        <begin position="316"/>
        <end position="336"/>
    </location>
</feature>
<feature type="transmembrane region" description="Helical" evidence="1">
    <location>
        <begin position="115"/>
        <end position="138"/>
    </location>
</feature>
<feature type="transmembrane region" description="Helical" evidence="1">
    <location>
        <begin position="187"/>
        <end position="209"/>
    </location>
</feature>
<feature type="transmembrane region" description="Helical" evidence="1">
    <location>
        <begin position="69"/>
        <end position="88"/>
    </location>
</feature>
<organism evidence="2 3">
    <name type="scientific">Phreatobacter stygius</name>
    <dbReference type="NCBI Taxonomy" id="1940610"/>
    <lineage>
        <taxon>Bacteria</taxon>
        <taxon>Pseudomonadati</taxon>
        <taxon>Pseudomonadota</taxon>
        <taxon>Alphaproteobacteria</taxon>
        <taxon>Hyphomicrobiales</taxon>
        <taxon>Phreatobacteraceae</taxon>
        <taxon>Phreatobacter</taxon>
    </lineage>
</organism>